<proteinExistence type="predicted"/>
<name>A0A645J1U7_9ZZZZ</name>
<sequence>MSAAFAILVFSANSGEVRGYALIGSLIGACIYFATLGRLLTLLSEAIISLVKRIFAFLTKKLLIPALKAVKNEIIKLHSILIRLRSRRLGRAFIHDASHGFLSASTSRKLKFALTESGVVQKKRIEKKTQEGK</sequence>
<keyword evidence="1" id="KW-1133">Transmembrane helix</keyword>
<accession>A0A645J1U7</accession>
<keyword evidence="1" id="KW-0472">Membrane</keyword>
<evidence type="ECO:0000313" key="2">
    <source>
        <dbReference type="EMBL" id="MPN56679.1"/>
    </source>
</evidence>
<gene>
    <name evidence="2" type="ORF">SDC9_204369</name>
</gene>
<evidence type="ECO:0000256" key="1">
    <source>
        <dbReference type="SAM" id="Phobius"/>
    </source>
</evidence>
<organism evidence="2">
    <name type="scientific">bioreactor metagenome</name>
    <dbReference type="NCBI Taxonomy" id="1076179"/>
    <lineage>
        <taxon>unclassified sequences</taxon>
        <taxon>metagenomes</taxon>
        <taxon>ecological metagenomes</taxon>
    </lineage>
</organism>
<feature type="transmembrane region" description="Helical" evidence="1">
    <location>
        <begin position="24"/>
        <end position="51"/>
    </location>
</feature>
<reference evidence="2" key="1">
    <citation type="submission" date="2019-08" db="EMBL/GenBank/DDBJ databases">
        <authorList>
            <person name="Kucharzyk K."/>
            <person name="Murdoch R.W."/>
            <person name="Higgins S."/>
            <person name="Loffler F."/>
        </authorList>
    </citation>
    <scope>NUCLEOTIDE SEQUENCE</scope>
</reference>
<dbReference type="EMBL" id="VSSQ01127299">
    <property type="protein sequence ID" value="MPN56679.1"/>
    <property type="molecule type" value="Genomic_DNA"/>
</dbReference>
<comment type="caution">
    <text evidence="2">The sequence shown here is derived from an EMBL/GenBank/DDBJ whole genome shotgun (WGS) entry which is preliminary data.</text>
</comment>
<keyword evidence="1" id="KW-0812">Transmembrane</keyword>
<protein>
    <submittedName>
        <fullName evidence="2">Uncharacterized protein</fullName>
    </submittedName>
</protein>
<dbReference type="AlphaFoldDB" id="A0A645J1U7"/>